<dbReference type="Proteomes" id="UP000009168">
    <property type="component" value="Unassembled WGS sequence"/>
</dbReference>
<gene>
    <name evidence="2" type="ORF">TTHERM_000270391</name>
</gene>
<accession>W7XAN1</accession>
<protein>
    <submittedName>
        <fullName evidence="2">Transmembrane protein, putative</fullName>
    </submittedName>
</protein>
<keyword evidence="1 2" id="KW-0812">Transmembrane</keyword>
<dbReference type="AlphaFoldDB" id="W7XAN1"/>
<dbReference type="RefSeq" id="XP_012653074.1">
    <property type="nucleotide sequence ID" value="XM_012797620.1"/>
</dbReference>
<evidence type="ECO:0000313" key="2">
    <source>
        <dbReference type="EMBL" id="EWS74397.1"/>
    </source>
</evidence>
<reference evidence="3" key="1">
    <citation type="journal article" date="2006" name="PLoS Biol.">
        <title>Macronuclear genome sequence of the ciliate Tetrahymena thermophila, a model eukaryote.</title>
        <authorList>
            <person name="Eisen J.A."/>
            <person name="Coyne R.S."/>
            <person name="Wu M."/>
            <person name="Wu D."/>
            <person name="Thiagarajan M."/>
            <person name="Wortman J.R."/>
            <person name="Badger J.H."/>
            <person name="Ren Q."/>
            <person name="Amedeo P."/>
            <person name="Jones K.M."/>
            <person name="Tallon L.J."/>
            <person name="Delcher A.L."/>
            <person name="Salzberg S.L."/>
            <person name="Silva J.C."/>
            <person name="Haas B.J."/>
            <person name="Majoros W.H."/>
            <person name="Farzad M."/>
            <person name="Carlton J.M."/>
            <person name="Smith R.K. Jr."/>
            <person name="Garg J."/>
            <person name="Pearlman R.E."/>
            <person name="Karrer K.M."/>
            <person name="Sun L."/>
            <person name="Manning G."/>
            <person name="Elde N.C."/>
            <person name="Turkewitz A.P."/>
            <person name="Asai D.J."/>
            <person name="Wilkes D.E."/>
            <person name="Wang Y."/>
            <person name="Cai H."/>
            <person name="Collins K."/>
            <person name="Stewart B.A."/>
            <person name="Lee S.R."/>
            <person name="Wilamowska K."/>
            <person name="Weinberg Z."/>
            <person name="Ruzzo W.L."/>
            <person name="Wloga D."/>
            <person name="Gaertig J."/>
            <person name="Frankel J."/>
            <person name="Tsao C.-C."/>
            <person name="Gorovsky M.A."/>
            <person name="Keeling P.J."/>
            <person name="Waller R.F."/>
            <person name="Patron N.J."/>
            <person name="Cherry J.M."/>
            <person name="Stover N.A."/>
            <person name="Krieger C.J."/>
            <person name="del Toro C."/>
            <person name="Ryder H.F."/>
            <person name="Williamson S.C."/>
            <person name="Barbeau R.A."/>
            <person name="Hamilton E.P."/>
            <person name="Orias E."/>
        </authorList>
    </citation>
    <scope>NUCLEOTIDE SEQUENCE [LARGE SCALE GENOMIC DNA]</scope>
    <source>
        <strain evidence="3">SB210</strain>
    </source>
</reference>
<evidence type="ECO:0000256" key="1">
    <source>
        <dbReference type="SAM" id="Phobius"/>
    </source>
</evidence>
<feature type="transmembrane region" description="Helical" evidence="1">
    <location>
        <begin position="20"/>
        <end position="39"/>
    </location>
</feature>
<dbReference type="KEGG" id="tet:TTHERM_000270391"/>
<dbReference type="InParanoid" id="W7XAN1"/>
<keyword evidence="1" id="KW-0472">Membrane</keyword>
<keyword evidence="1" id="KW-1133">Transmembrane helix</keyword>
<sequence>MFYLNIQKTDEFNFWNFLQIPIYLIYIKFIFYLFFYGSFHYFLLKRIFYFQSFIQNQKLCVLIQAFYLNLLFLYLLLVLEQFRILSKLSKLISKAISTTQDLLLINFYLFKSFEQFINFLIIYSKVIINQNITYIIIVILAIFVRLHVQEQSSISIISKGKMQRIIIINSVNIKQIQSLLQSRKGLYLTSAKQNIIEILKIIKRQYLIGQKDKQIISIIFFISSKNQKYLLKDLFTSKLWCKYKKVFKSMSFDFLKVTNKLTKQIGVKIPNKIKEIKSIQERWLTFRNIFTKKQLLVILINLDQKFPRKQFCAKEDLILYLNNKTIPAKILNKTTGTERKIKFCETSLSIINLYFIPTIYSTSFTSSASDDQQQIFTKLKAANDLYKIQVLFRFAKQRFPSD</sequence>
<dbReference type="GeneID" id="24438129"/>
<keyword evidence="3" id="KW-1185">Reference proteome</keyword>
<feature type="transmembrane region" description="Helical" evidence="1">
    <location>
        <begin position="131"/>
        <end position="148"/>
    </location>
</feature>
<evidence type="ECO:0000313" key="3">
    <source>
        <dbReference type="Proteomes" id="UP000009168"/>
    </source>
</evidence>
<organism evidence="2 3">
    <name type="scientific">Tetrahymena thermophila (strain SB210)</name>
    <dbReference type="NCBI Taxonomy" id="312017"/>
    <lineage>
        <taxon>Eukaryota</taxon>
        <taxon>Sar</taxon>
        <taxon>Alveolata</taxon>
        <taxon>Ciliophora</taxon>
        <taxon>Intramacronucleata</taxon>
        <taxon>Oligohymenophorea</taxon>
        <taxon>Hymenostomatida</taxon>
        <taxon>Tetrahymenina</taxon>
        <taxon>Tetrahymenidae</taxon>
        <taxon>Tetrahymena</taxon>
    </lineage>
</organism>
<feature type="transmembrane region" description="Helical" evidence="1">
    <location>
        <begin position="59"/>
        <end position="79"/>
    </location>
</feature>
<proteinExistence type="predicted"/>
<dbReference type="EMBL" id="GG662703">
    <property type="protein sequence ID" value="EWS74397.1"/>
    <property type="molecule type" value="Genomic_DNA"/>
</dbReference>
<name>W7XAN1_TETTS</name>